<dbReference type="EMBL" id="UASN01000022">
    <property type="protein sequence ID" value="SQC18979.1"/>
    <property type="molecule type" value="Genomic_DNA"/>
</dbReference>
<dbReference type="EMBL" id="UGLC01000002">
    <property type="protein sequence ID" value="STT52353.1"/>
    <property type="molecule type" value="Genomic_DNA"/>
</dbReference>
<keyword evidence="3 5" id="KW-1133">Transmembrane helix</keyword>
<name>A0A2X3ESG4_KLEPN</name>
<protein>
    <recommendedName>
        <fullName evidence="5">UPF0391 membrane protein KPZU09_41950</fullName>
    </recommendedName>
</protein>
<evidence type="ECO:0000313" key="16">
    <source>
        <dbReference type="Proteomes" id="UP000250675"/>
    </source>
</evidence>
<dbReference type="EMBL" id="LR134162">
    <property type="protein sequence ID" value="VEB05017.1"/>
    <property type="molecule type" value="Genomic_DNA"/>
</dbReference>
<dbReference type="Proteomes" id="UP000655094">
    <property type="component" value="Unassembled WGS sequence"/>
</dbReference>
<evidence type="ECO:0000313" key="17">
    <source>
        <dbReference type="Proteomes" id="UP000251088"/>
    </source>
</evidence>
<dbReference type="EMBL" id="UGLB01000003">
    <property type="protein sequence ID" value="STT50758.1"/>
    <property type="molecule type" value="Genomic_DNA"/>
</dbReference>
<dbReference type="Pfam" id="PF07043">
    <property type="entry name" value="DUF1328"/>
    <property type="match status" value="1"/>
</dbReference>
<dbReference type="Proteomes" id="UP000251123">
    <property type="component" value="Unassembled WGS sequence"/>
</dbReference>
<dbReference type="Proteomes" id="UP000251721">
    <property type="component" value="Unassembled WGS sequence"/>
</dbReference>
<evidence type="ECO:0000313" key="11">
    <source>
        <dbReference type="EMBL" id="STT50758.1"/>
    </source>
</evidence>
<dbReference type="Proteomes" id="UP000250675">
    <property type="component" value="Unassembled WGS sequence"/>
</dbReference>
<reference evidence="15 24" key="2">
    <citation type="submission" date="2018-12" db="EMBL/GenBank/DDBJ databases">
        <authorList>
            <consortium name="Pathogen Informatics"/>
        </authorList>
    </citation>
    <scope>NUCLEOTIDE SEQUENCE [LARGE SCALE GENOMIC DNA]</scope>
    <source>
        <strain evidence="15 24">NCTC13635</strain>
    </source>
</reference>
<proteinExistence type="inferred from homology"/>
<organism evidence="8 17">
    <name type="scientific">Klebsiella pneumoniae</name>
    <dbReference type="NCBI Taxonomy" id="573"/>
    <lineage>
        <taxon>Bacteria</taxon>
        <taxon>Pseudomonadati</taxon>
        <taxon>Pseudomonadota</taxon>
        <taxon>Gammaproteobacteria</taxon>
        <taxon>Enterobacterales</taxon>
        <taxon>Enterobacteriaceae</taxon>
        <taxon>Klebsiella/Raoultella group</taxon>
        <taxon>Klebsiella</taxon>
        <taxon>Klebsiella pneumoniae complex</taxon>
    </lineage>
</organism>
<dbReference type="EMBL" id="UGLH01000006">
    <property type="protein sequence ID" value="STT83875.1"/>
    <property type="molecule type" value="Genomic_DNA"/>
</dbReference>
<evidence type="ECO:0000313" key="8">
    <source>
        <dbReference type="EMBL" id="SQC39423.1"/>
    </source>
</evidence>
<comment type="caution">
    <text evidence="5">Lacks conserved residue(s) required for the propagation of feature annotation.</text>
</comment>
<evidence type="ECO:0000313" key="13">
    <source>
        <dbReference type="EMBL" id="STT83875.1"/>
    </source>
</evidence>
<feature type="transmembrane region" description="Helical" evidence="5">
    <location>
        <begin position="21"/>
        <end position="45"/>
    </location>
</feature>
<dbReference type="Proteomes" id="UP000254340">
    <property type="component" value="Unassembled WGS sequence"/>
</dbReference>
<evidence type="ECO:0000313" key="19">
    <source>
        <dbReference type="Proteomes" id="UP000251721"/>
    </source>
</evidence>
<dbReference type="HAMAP" id="MF_01361">
    <property type="entry name" value="UPF0391"/>
    <property type="match status" value="1"/>
</dbReference>
<dbReference type="EMBL" id="UGMN01000004">
    <property type="protein sequence ID" value="STV34973.1"/>
    <property type="molecule type" value="Genomic_DNA"/>
</dbReference>
<dbReference type="GO" id="GO:0005886">
    <property type="term" value="C:plasma membrane"/>
    <property type="evidence" value="ECO:0007669"/>
    <property type="project" value="UniProtKB-UniRule"/>
</dbReference>
<evidence type="ECO:0000256" key="3">
    <source>
        <dbReference type="ARBA" id="ARBA00022989"/>
    </source>
</evidence>
<dbReference type="InterPro" id="IPR009760">
    <property type="entry name" value="DUF1328"/>
</dbReference>
<feature type="transmembrane region" description="Helical" evidence="5">
    <location>
        <begin position="51"/>
        <end position="70"/>
    </location>
</feature>
<dbReference type="NCBIfam" id="NF010230">
    <property type="entry name" value="PRK13682.1-5"/>
    <property type="match status" value="1"/>
</dbReference>
<dbReference type="EMBL" id="UAWQ01000019">
    <property type="protein sequence ID" value="SQC48423.1"/>
    <property type="molecule type" value="Genomic_DNA"/>
</dbReference>
<evidence type="ECO:0000256" key="5">
    <source>
        <dbReference type="HAMAP-Rule" id="MF_01361"/>
    </source>
</evidence>
<evidence type="ECO:0000256" key="2">
    <source>
        <dbReference type="ARBA" id="ARBA00022692"/>
    </source>
</evidence>
<evidence type="ECO:0000313" key="15">
    <source>
        <dbReference type="EMBL" id="VEB05017.1"/>
    </source>
</evidence>
<evidence type="ECO:0000313" key="20">
    <source>
        <dbReference type="Proteomes" id="UP000254340"/>
    </source>
</evidence>
<evidence type="ECO:0000313" key="12">
    <source>
        <dbReference type="EMBL" id="STT52353.1"/>
    </source>
</evidence>
<dbReference type="Proteomes" id="UP000251088">
    <property type="component" value="Unassembled WGS sequence"/>
</dbReference>
<evidence type="ECO:0000313" key="7">
    <source>
        <dbReference type="EMBL" id="SQC18979.1"/>
    </source>
</evidence>
<dbReference type="Proteomes" id="UP000254799">
    <property type="component" value="Unassembled WGS sequence"/>
</dbReference>
<keyword evidence="2 5" id="KW-0812">Transmembrane</keyword>
<evidence type="ECO:0000313" key="22">
    <source>
        <dbReference type="Proteomes" id="UP000254799"/>
    </source>
</evidence>
<dbReference type="NCBIfam" id="NF010229">
    <property type="entry name" value="PRK13682.1-4"/>
    <property type="match status" value="1"/>
</dbReference>
<evidence type="ECO:0000256" key="4">
    <source>
        <dbReference type="ARBA" id="ARBA00023136"/>
    </source>
</evidence>
<evidence type="ECO:0000256" key="1">
    <source>
        <dbReference type="ARBA" id="ARBA00022475"/>
    </source>
</evidence>
<sequence length="74" mass="8073">MSYTERVRKPLFTVHYGKEKSMFRWGIIFLVIALIAAALGFGGLAGTAAGAAKIVFVVGIILFLVSLFTGRRRP</sequence>
<evidence type="ECO:0000313" key="21">
    <source>
        <dbReference type="Proteomes" id="UP000254387"/>
    </source>
</evidence>
<dbReference type="AlphaFoldDB" id="A0A2X3ESG4"/>
<keyword evidence="4 5" id="KW-0472">Membrane</keyword>
<dbReference type="Proteomes" id="UP000254387">
    <property type="component" value="Unassembled WGS sequence"/>
</dbReference>
<comment type="similarity">
    <text evidence="5">Belongs to the UPF0391 family.</text>
</comment>
<gene>
    <name evidence="8" type="primary">ybaT</name>
    <name evidence="6" type="ORF">KPZU09_41950</name>
    <name evidence="9" type="ORF">NCTC13465_04620</name>
    <name evidence="15" type="ORF">NCTC13635_04903</name>
    <name evidence="13" type="ORF">NCTC5047_04900</name>
    <name evidence="14" type="ORF">NCTC5053_04160</name>
    <name evidence="12" type="ORF">NCTC8849_00885</name>
    <name evidence="8" type="ORF">NCTC9128_05558</name>
    <name evidence="7" type="ORF">NCTC9601_05738</name>
    <name evidence="11" type="ORF">NCTC9637_05760</name>
    <name evidence="10" type="ORF">NCTC9645_05465</name>
</gene>
<dbReference type="EMBL" id="UASO01000009">
    <property type="protein sequence ID" value="SQC87346.1"/>
    <property type="molecule type" value="Genomic_DNA"/>
</dbReference>
<evidence type="ECO:0000313" key="10">
    <source>
        <dbReference type="EMBL" id="SQC87346.1"/>
    </source>
</evidence>
<dbReference type="EMBL" id="BNFF01000001">
    <property type="protein sequence ID" value="GHK54459.1"/>
    <property type="molecule type" value="Genomic_DNA"/>
</dbReference>
<dbReference type="Proteomes" id="UP000282433">
    <property type="component" value="Chromosome"/>
</dbReference>
<keyword evidence="1 5" id="KW-1003">Cell membrane</keyword>
<reference evidence="6" key="3">
    <citation type="submission" date="2020-10" db="EMBL/GenBank/DDBJ databases">
        <title>Genome Sequence of ESBL Producing Zambian Clinical Strains.</title>
        <authorList>
            <person name="Shawa M."/>
            <person name="Furuta Y."/>
            <person name="Simbotwe M."/>
            <person name="Mulenga E."/>
            <person name="Mubanga M."/>
            <person name="Mulenga G."/>
            <person name="Kaile C."/>
            <person name="Zorigt T."/>
            <person name="Hang'ombe B."/>
            <person name="Higashi H."/>
        </authorList>
    </citation>
    <scope>NUCLEOTIDE SEQUENCE</scope>
    <source>
        <strain evidence="6">Zam_UTH_09</strain>
    </source>
</reference>
<evidence type="ECO:0000313" key="14">
    <source>
        <dbReference type="EMBL" id="STV34973.1"/>
    </source>
</evidence>
<dbReference type="EMBL" id="UAWN01000014">
    <property type="protein sequence ID" value="SQC39423.1"/>
    <property type="molecule type" value="Genomic_DNA"/>
</dbReference>
<evidence type="ECO:0000313" key="9">
    <source>
        <dbReference type="EMBL" id="SQC48423.1"/>
    </source>
</evidence>
<reference evidence="16 17" key="1">
    <citation type="submission" date="2018-06" db="EMBL/GenBank/DDBJ databases">
        <authorList>
            <consortium name="Pathogen Informatics"/>
            <person name="Doyle S."/>
        </authorList>
    </citation>
    <scope>NUCLEOTIDE SEQUENCE [LARGE SCALE GENOMIC DNA]</scope>
    <source>
        <strain evidence="9 19">NCTC13465</strain>
        <strain evidence="13 20">NCTC5047</strain>
        <strain evidence="14 21">NCTC5053</strain>
        <strain evidence="12 22">NCTC8849</strain>
        <strain evidence="8 17">NCTC9128</strain>
        <strain evidence="7 18">NCTC9601</strain>
        <strain evidence="11 23">NCTC9637</strain>
        <strain evidence="10 16">NCTC9645</strain>
    </source>
</reference>
<evidence type="ECO:0000313" key="18">
    <source>
        <dbReference type="Proteomes" id="UP000251123"/>
    </source>
</evidence>
<evidence type="ECO:0000313" key="24">
    <source>
        <dbReference type="Proteomes" id="UP000282433"/>
    </source>
</evidence>
<accession>A0A2X3ESG4</accession>
<evidence type="ECO:0000313" key="23">
    <source>
        <dbReference type="Proteomes" id="UP000255099"/>
    </source>
</evidence>
<evidence type="ECO:0000313" key="6">
    <source>
        <dbReference type="EMBL" id="GHK54459.1"/>
    </source>
</evidence>
<dbReference type="Proteomes" id="UP000255099">
    <property type="component" value="Unassembled WGS sequence"/>
</dbReference>